<feature type="modified residue" description="N6-(pyridoxal phosphate)lysine" evidence="2 3">
    <location>
        <position position="39"/>
    </location>
</feature>
<dbReference type="NCBIfam" id="TIGR00044">
    <property type="entry name" value="YggS family pyridoxal phosphate-dependent enzyme"/>
    <property type="match status" value="1"/>
</dbReference>
<dbReference type="OrthoDB" id="9804072at2"/>
<proteinExistence type="inferred from homology"/>
<evidence type="ECO:0000259" key="5">
    <source>
        <dbReference type="Pfam" id="PF01168"/>
    </source>
</evidence>
<dbReference type="SUPFAM" id="SSF51419">
    <property type="entry name" value="PLP-binding barrel"/>
    <property type="match status" value="1"/>
</dbReference>
<dbReference type="InterPro" id="IPR029066">
    <property type="entry name" value="PLP-binding_barrel"/>
</dbReference>
<comment type="cofactor">
    <cofactor evidence="3">
        <name>pyridoxal 5'-phosphate</name>
        <dbReference type="ChEBI" id="CHEBI:597326"/>
    </cofactor>
</comment>
<dbReference type="PANTHER" id="PTHR10146">
    <property type="entry name" value="PROLINE SYNTHETASE CO-TRANSCRIBED BACTERIAL HOMOLOG PROTEIN"/>
    <property type="match status" value="1"/>
</dbReference>
<dbReference type="Pfam" id="PF01168">
    <property type="entry name" value="Ala_racemase_N"/>
    <property type="match status" value="1"/>
</dbReference>
<name>A0A290QD22_9BACT</name>
<evidence type="ECO:0000313" key="6">
    <source>
        <dbReference type="EMBL" id="ATC65110.1"/>
    </source>
</evidence>
<gene>
    <name evidence="6" type="ORF">CMV30_14750</name>
</gene>
<dbReference type="GO" id="GO:0030170">
    <property type="term" value="F:pyridoxal phosphate binding"/>
    <property type="evidence" value="ECO:0007669"/>
    <property type="project" value="UniProtKB-UniRule"/>
</dbReference>
<dbReference type="PANTHER" id="PTHR10146:SF14">
    <property type="entry name" value="PYRIDOXAL PHOSPHATE HOMEOSTASIS PROTEIN"/>
    <property type="match status" value="1"/>
</dbReference>
<dbReference type="InterPro" id="IPR011078">
    <property type="entry name" value="PyrdxlP_homeostasis"/>
</dbReference>
<dbReference type="KEGG" id="vbh:CMV30_14750"/>
<protein>
    <recommendedName>
        <fullName evidence="2">Pyridoxal phosphate homeostasis protein</fullName>
        <shortName evidence="2">PLP homeostasis protein</shortName>
    </recommendedName>
</protein>
<dbReference type="InterPro" id="IPR001608">
    <property type="entry name" value="Ala_racemase_N"/>
</dbReference>
<dbReference type="RefSeq" id="WP_096056741.1">
    <property type="nucleotide sequence ID" value="NZ_CP023344.1"/>
</dbReference>
<evidence type="ECO:0000256" key="4">
    <source>
        <dbReference type="RuleBase" id="RU004514"/>
    </source>
</evidence>
<dbReference type="AlphaFoldDB" id="A0A290QD22"/>
<comment type="similarity">
    <text evidence="2 4">Belongs to the pyridoxal phosphate-binding protein YggS/PROSC family.</text>
</comment>
<dbReference type="Gene3D" id="3.20.20.10">
    <property type="entry name" value="Alanine racemase"/>
    <property type="match status" value="1"/>
</dbReference>
<keyword evidence="7" id="KW-1185">Reference proteome</keyword>
<reference evidence="6 7" key="1">
    <citation type="submission" date="2017-09" db="EMBL/GenBank/DDBJ databases">
        <title>Complete genome sequence of Verrucomicrobial strain HZ-65, isolated from freshwater.</title>
        <authorList>
            <person name="Choi A."/>
        </authorList>
    </citation>
    <scope>NUCLEOTIDE SEQUENCE [LARGE SCALE GENOMIC DNA]</scope>
    <source>
        <strain evidence="6 7">HZ-65</strain>
    </source>
</reference>
<dbReference type="EMBL" id="CP023344">
    <property type="protein sequence ID" value="ATC65110.1"/>
    <property type="molecule type" value="Genomic_DNA"/>
</dbReference>
<feature type="domain" description="Alanine racemase N-terminal" evidence="5">
    <location>
        <begin position="12"/>
        <end position="236"/>
    </location>
</feature>
<evidence type="ECO:0000313" key="7">
    <source>
        <dbReference type="Proteomes" id="UP000217265"/>
    </source>
</evidence>
<dbReference type="PIRSF" id="PIRSF004848">
    <property type="entry name" value="YBL036c_PLPDEIII"/>
    <property type="match status" value="1"/>
</dbReference>
<dbReference type="HAMAP" id="MF_02087">
    <property type="entry name" value="PLP_homeostasis"/>
    <property type="match status" value="1"/>
</dbReference>
<dbReference type="CDD" id="cd00635">
    <property type="entry name" value="PLPDE_III_YBL036c_like"/>
    <property type="match status" value="1"/>
</dbReference>
<comment type="function">
    <text evidence="2">Pyridoxal 5'-phosphate (PLP)-binding protein, which is involved in PLP homeostasis.</text>
</comment>
<dbReference type="Proteomes" id="UP000217265">
    <property type="component" value="Chromosome"/>
</dbReference>
<keyword evidence="1 2" id="KW-0663">Pyridoxal phosphate</keyword>
<organism evidence="6 7">
    <name type="scientific">Nibricoccus aquaticus</name>
    <dbReference type="NCBI Taxonomy" id="2576891"/>
    <lineage>
        <taxon>Bacteria</taxon>
        <taxon>Pseudomonadati</taxon>
        <taxon>Verrucomicrobiota</taxon>
        <taxon>Opitutia</taxon>
        <taxon>Opitutales</taxon>
        <taxon>Opitutaceae</taxon>
        <taxon>Nibricoccus</taxon>
    </lineage>
</organism>
<evidence type="ECO:0000256" key="3">
    <source>
        <dbReference type="PIRSR" id="PIRSR004848-1"/>
    </source>
</evidence>
<accession>A0A290QD22</accession>
<evidence type="ECO:0000256" key="2">
    <source>
        <dbReference type="HAMAP-Rule" id="MF_02087"/>
    </source>
</evidence>
<evidence type="ECO:0000256" key="1">
    <source>
        <dbReference type="ARBA" id="ARBA00022898"/>
    </source>
</evidence>
<sequence>MITYEDFLIRVAEVRAKIAEACRVAGRDPAEVALLAVTKTHPAVAAEYAARCGLAAVGENRVQEAVEKRPLVSASAPGLRWELIGHLQSNKAKLAVQTFDRVQSVDSEKLLNHLDRAAGESGKTLGVLLQINAGNDPAKFGAEPGDASKLLEVALAKTHLRIEGLMTIAPLGANPAEGAELAVRTFGNLRTIRDELAGRFGVPLRELSMGMSGDLAAAVAAGSTVVRVGTALFGGRS</sequence>